<evidence type="ECO:0000259" key="1">
    <source>
        <dbReference type="Pfam" id="PF02738"/>
    </source>
</evidence>
<sequence>MEKLGLTRRSFLKASVIAGVSVYIAPLGSKAYAALFEEKILTPIQWDSATGKVKFRIDGMAKVTGEKVFARDIRAKDMPHWPQQQSHAFILRTTQADRTYAGFDLTLLGDDLKPDRIVTAEDLQRDNIKFPAFYGDDMLLPVGKTPAYLGHAVAILIYHDFAKYRYAKDKLKFQKEVIRYGAVTGPLERDPWGTFRFVRVGGATAFDDDVYSSLKDAPIFPSMMRKHQPVWPDGKEHGKLDQQGMFYAEAIAQDLNKPSADWLVLDREYNTQSIDTSAMEPDNSNCWYDATNKTMHMVVPTQAPQEVAESAAEMVKNAHIEVKTIVMHPCYTVGYGSKDHYNFPFYSLLTALYADSKPVRLANDRFEQFQTSLKRHAFKMHYQIAVDKKTGLLQSFKGDFEANGGGRCNFSPSVAMVGATAAQSIYYFPKNDLATVAIATRAIDAGSARGYGTLQSMPATEMIMDEFAEKLGLDPIDFRLKNALRSGMKNTQGAIPAGAIRVDEVLEKAKVHPLWTNRAAAKIEFEAKHPGQRYGVGFACVQKDFGTGAEASFAKVEISADGRISLHHTGAEIGTGMSTSQAIACAKWLGKPADEVRTSITDWSDLPVVVSGDPYIMSQADQDKLSKNPRWSPSYASPASATNSAYYFTHSTREAAQIIFHHGLWPAAMAIWSKGLGGGQAAPYVLRVEDARWIDGKLTANGMEALPFAQLVKKAHELGLVTGATVHVFNRWQWTEADFEVNGNATRVAIDGLSVHYGDGADKATQAKMTTPGKYHVLDRKKVYIPPTQRNNAAVTYYSAVGTLVELAVYEASGKVELLRHHTIMECGNMLSPELVSGQLQGGLAMGIGHALHEYLPLYEDGPGDGTWNFNRYAVPRAKDVAVWTQTGEVLPPLSETDPPKGIAEVTMIPVVAAIVNGIAHATGHRFTDLPITPEKIQEKMGSI</sequence>
<dbReference type="Gene3D" id="3.90.1170.50">
    <property type="entry name" value="Aldehyde oxidase/xanthine dehydrogenase, a/b hammerhead"/>
    <property type="match status" value="1"/>
</dbReference>
<feature type="domain" description="Aldehyde oxidase/xanthine dehydrogenase second molybdopterin binding" evidence="2">
    <location>
        <begin position="509"/>
        <end position="606"/>
    </location>
</feature>
<organism evidence="3 4">
    <name type="scientific">Glaciimonas soli</name>
    <dbReference type="NCBI Taxonomy" id="2590999"/>
    <lineage>
        <taxon>Bacteria</taxon>
        <taxon>Pseudomonadati</taxon>
        <taxon>Pseudomonadota</taxon>
        <taxon>Betaproteobacteria</taxon>
        <taxon>Burkholderiales</taxon>
        <taxon>Oxalobacteraceae</taxon>
        <taxon>Glaciimonas</taxon>
    </lineage>
</organism>
<evidence type="ECO:0000313" key="4">
    <source>
        <dbReference type="Proteomes" id="UP000451565"/>
    </source>
</evidence>
<gene>
    <name evidence="3" type="ORF">GEV47_14010</name>
</gene>
<evidence type="ECO:0000313" key="3">
    <source>
        <dbReference type="EMBL" id="MQR01790.1"/>
    </source>
</evidence>
<dbReference type="PANTHER" id="PTHR11908">
    <property type="entry name" value="XANTHINE DEHYDROGENASE"/>
    <property type="match status" value="1"/>
</dbReference>
<dbReference type="Pfam" id="PF02738">
    <property type="entry name" value="MoCoBD_1"/>
    <property type="match status" value="1"/>
</dbReference>
<accession>A0A843YRN8</accession>
<evidence type="ECO:0000259" key="2">
    <source>
        <dbReference type="Pfam" id="PF20256"/>
    </source>
</evidence>
<comment type="caution">
    <text evidence="3">The sequence shown here is derived from an EMBL/GenBank/DDBJ whole genome shotgun (WGS) entry which is preliminary data.</text>
</comment>
<dbReference type="RefSeq" id="WP_153235380.1">
    <property type="nucleotide sequence ID" value="NZ_WINI01000007.1"/>
</dbReference>
<keyword evidence="4" id="KW-1185">Reference proteome</keyword>
<proteinExistence type="predicted"/>
<dbReference type="InterPro" id="IPR008274">
    <property type="entry name" value="AldOxase/xan_DH_MoCoBD1"/>
</dbReference>
<protein>
    <submittedName>
        <fullName evidence="3">Molybdopterin-dependent oxidoreductase</fullName>
    </submittedName>
</protein>
<dbReference type="PANTHER" id="PTHR11908:SF123">
    <property type="entry name" value="ALDEHYDE OXIDOREDUCTASE MOLYBDENUM-BINDING SUBUNIT PAOC"/>
    <property type="match status" value="1"/>
</dbReference>
<feature type="domain" description="Aldehyde oxidase/xanthine dehydrogenase second molybdopterin binding" evidence="2">
    <location>
        <begin position="732"/>
        <end position="881"/>
    </location>
</feature>
<dbReference type="GO" id="GO:0005506">
    <property type="term" value="F:iron ion binding"/>
    <property type="evidence" value="ECO:0007669"/>
    <property type="project" value="InterPro"/>
</dbReference>
<dbReference type="Gene3D" id="3.30.365.10">
    <property type="entry name" value="Aldehyde oxidase/xanthine dehydrogenase, molybdopterin binding domain"/>
    <property type="match status" value="4"/>
</dbReference>
<name>A0A843YRN8_9BURK</name>
<dbReference type="SUPFAM" id="SSF56003">
    <property type="entry name" value="Molybdenum cofactor-binding domain"/>
    <property type="match status" value="1"/>
</dbReference>
<dbReference type="AlphaFoldDB" id="A0A843YRN8"/>
<dbReference type="InterPro" id="IPR037165">
    <property type="entry name" value="AldOxase/xan_DH_Mopterin-bd_sf"/>
</dbReference>
<dbReference type="GO" id="GO:0016491">
    <property type="term" value="F:oxidoreductase activity"/>
    <property type="evidence" value="ECO:0007669"/>
    <property type="project" value="InterPro"/>
</dbReference>
<feature type="domain" description="Aldehyde oxidase/xanthine dehydrogenase first molybdopterin binding" evidence="1">
    <location>
        <begin position="264"/>
        <end position="483"/>
    </location>
</feature>
<dbReference type="OrthoDB" id="6177861at2"/>
<reference evidence="3 4" key="1">
    <citation type="submission" date="2019-10" db="EMBL/GenBank/DDBJ databases">
        <title>Glaciimonas soli sp. nov., a psychrophilic bacterium isolated from the forest soil of a high elevation mountain in Taiwan.</title>
        <authorList>
            <person name="Wang L.-T."/>
            <person name="Shieh W.Y."/>
        </authorList>
    </citation>
    <scope>NUCLEOTIDE SEQUENCE [LARGE SCALE GENOMIC DNA]</scope>
    <source>
        <strain evidence="3 4">GS1</strain>
    </source>
</reference>
<dbReference type="Proteomes" id="UP000451565">
    <property type="component" value="Unassembled WGS sequence"/>
</dbReference>
<dbReference type="InterPro" id="IPR016208">
    <property type="entry name" value="Ald_Oxase/xanthine_DH-like"/>
</dbReference>
<dbReference type="InterPro" id="IPR046867">
    <property type="entry name" value="AldOxase/xan_DH_MoCoBD2"/>
</dbReference>
<dbReference type="PROSITE" id="PS51318">
    <property type="entry name" value="TAT"/>
    <property type="match status" value="1"/>
</dbReference>
<dbReference type="InterPro" id="IPR036856">
    <property type="entry name" value="Ald_Oxase/Xan_DH_a/b_sf"/>
</dbReference>
<dbReference type="SUPFAM" id="SSF54665">
    <property type="entry name" value="CO dehydrogenase molybdoprotein N-domain-like"/>
    <property type="match status" value="1"/>
</dbReference>
<dbReference type="Pfam" id="PF20256">
    <property type="entry name" value="MoCoBD_2"/>
    <property type="match status" value="2"/>
</dbReference>
<dbReference type="InterPro" id="IPR006311">
    <property type="entry name" value="TAT_signal"/>
</dbReference>
<dbReference type="EMBL" id="WINI01000007">
    <property type="protein sequence ID" value="MQR01790.1"/>
    <property type="molecule type" value="Genomic_DNA"/>
</dbReference>